<name>Q0CT04_ASPTN</name>
<dbReference type="PANTHER" id="PTHR46689">
    <property type="entry name" value="MEMBRANE PROTEIN, PUTATIVE-RELATED"/>
    <property type="match status" value="1"/>
</dbReference>
<evidence type="ECO:0000259" key="2">
    <source>
        <dbReference type="Pfam" id="PF19050"/>
    </source>
</evidence>
<dbReference type="HOGENOM" id="CLU_000998_2_1_1"/>
<feature type="region of interest" description="Disordered" evidence="1">
    <location>
        <begin position="417"/>
        <end position="443"/>
    </location>
</feature>
<dbReference type="Gene3D" id="3.60.21.70">
    <property type="entry name" value="PhoD-like phosphatase"/>
    <property type="match status" value="1"/>
</dbReference>
<dbReference type="PANTHER" id="PTHR46689:SF1">
    <property type="entry name" value="PHOD-LIKE PHOSPHATASE DOMAIN-CONTAINING PROTEIN"/>
    <property type="match status" value="1"/>
</dbReference>
<feature type="region of interest" description="Disordered" evidence="1">
    <location>
        <begin position="1258"/>
        <end position="1291"/>
    </location>
</feature>
<dbReference type="RefSeq" id="XP_001212358.1">
    <property type="nucleotide sequence ID" value="XM_001212358.1"/>
</dbReference>
<protein>
    <recommendedName>
        <fullName evidence="2">PhoD-like phosphatase domain-containing protein</fullName>
    </recommendedName>
</protein>
<feature type="compositionally biased region" description="Polar residues" evidence="1">
    <location>
        <begin position="362"/>
        <end position="375"/>
    </location>
</feature>
<dbReference type="Proteomes" id="UP000007963">
    <property type="component" value="Unassembled WGS sequence"/>
</dbReference>
<dbReference type="VEuPathDB" id="FungiDB:ATEG_03180"/>
<feature type="compositionally biased region" description="Pro residues" evidence="1">
    <location>
        <begin position="1077"/>
        <end position="1092"/>
    </location>
</feature>
<dbReference type="Pfam" id="PF19050">
    <property type="entry name" value="PhoD_2"/>
    <property type="match status" value="2"/>
</dbReference>
<feature type="compositionally biased region" description="Acidic residues" evidence="1">
    <location>
        <begin position="1272"/>
        <end position="1291"/>
    </location>
</feature>
<feature type="compositionally biased region" description="Basic residues" evidence="1">
    <location>
        <begin position="1258"/>
        <end position="1267"/>
    </location>
</feature>
<feature type="region of interest" description="Disordered" evidence="1">
    <location>
        <begin position="351"/>
        <end position="387"/>
    </location>
</feature>
<feature type="compositionally biased region" description="Polar residues" evidence="1">
    <location>
        <begin position="1102"/>
        <end position="1117"/>
    </location>
</feature>
<feature type="compositionally biased region" description="Basic and acidic residues" evidence="1">
    <location>
        <begin position="175"/>
        <end position="184"/>
    </location>
</feature>
<reference evidence="4" key="1">
    <citation type="submission" date="2005-09" db="EMBL/GenBank/DDBJ databases">
        <title>Annotation of the Aspergillus terreus NIH2624 genome.</title>
        <authorList>
            <person name="Birren B.W."/>
            <person name="Lander E.S."/>
            <person name="Galagan J.E."/>
            <person name="Nusbaum C."/>
            <person name="Devon K."/>
            <person name="Henn M."/>
            <person name="Ma L.-J."/>
            <person name="Jaffe D.B."/>
            <person name="Butler J."/>
            <person name="Alvarez P."/>
            <person name="Gnerre S."/>
            <person name="Grabherr M."/>
            <person name="Kleber M."/>
            <person name="Mauceli E.W."/>
            <person name="Brockman W."/>
            <person name="Rounsley S."/>
            <person name="Young S.K."/>
            <person name="LaButti K."/>
            <person name="Pushparaj V."/>
            <person name="DeCaprio D."/>
            <person name="Crawford M."/>
            <person name="Koehrsen M."/>
            <person name="Engels R."/>
            <person name="Montgomery P."/>
            <person name="Pearson M."/>
            <person name="Howarth C."/>
            <person name="Larson L."/>
            <person name="Luoma S."/>
            <person name="White J."/>
            <person name="Alvarado L."/>
            <person name="Kodira C.D."/>
            <person name="Zeng Q."/>
            <person name="Oleary S."/>
            <person name="Yandava C."/>
            <person name="Denning D.W."/>
            <person name="Nierman W.C."/>
            <person name="Milne T."/>
            <person name="Madden K."/>
        </authorList>
    </citation>
    <scope>NUCLEOTIDE SEQUENCE [LARGE SCALE GENOMIC DNA]</scope>
    <source>
        <strain evidence="4">NIH 2624 / FGSC A1156</strain>
    </source>
</reference>
<dbReference type="InterPro" id="IPR018946">
    <property type="entry name" value="PhoD-like_MPP"/>
</dbReference>
<organism evidence="3 4">
    <name type="scientific">Aspergillus terreus (strain NIH 2624 / FGSC A1156)</name>
    <dbReference type="NCBI Taxonomy" id="341663"/>
    <lineage>
        <taxon>Eukaryota</taxon>
        <taxon>Fungi</taxon>
        <taxon>Dikarya</taxon>
        <taxon>Ascomycota</taxon>
        <taxon>Pezizomycotina</taxon>
        <taxon>Eurotiomycetes</taxon>
        <taxon>Eurotiomycetidae</taxon>
        <taxon>Eurotiales</taxon>
        <taxon>Aspergillaceae</taxon>
        <taxon>Aspergillus</taxon>
        <taxon>Aspergillus subgen. Circumdati</taxon>
    </lineage>
</organism>
<accession>Q0CT04</accession>
<dbReference type="eggNOG" id="ENOG502QPI0">
    <property type="taxonomic scope" value="Eukaryota"/>
</dbReference>
<evidence type="ECO:0000313" key="4">
    <source>
        <dbReference type="Proteomes" id="UP000007963"/>
    </source>
</evidence>
<evidence type="ECO:0000256" key="1">
    <source>
        <dbReference type="SAM" id="MobiDB-lite"/>
    </source>
</evidence>
<feature type="domain" description="PhoD-like phosphatase" evidence="2">
    <location>
        <begin position="658"/>
        <end position="915"/>
    </location>
</feature>
<sequence>MATTRIRNHTGSNPTPSQPPMNGASSHKRRQSYAMDDGAYIPRATQPARTRSVSYRHAQPAPPDQDPSRSFAARAKDLPSNADLYGMDKPFSPEPPATPDGYGAFETVNQKQAPQLSSPVNSLPSRSNTVRSTSDQRHDWASDRSPLQKLEVTLNGISKEEKRARVLEAEMKLKERMAREKREGSTTNQSPQRARSERPTNPPVIVDAPSSIDSRRPSAQENATTTRSHAPSMKYGVLGPSSDNHANMPAMKMGHVPRRSVPTNHRAANGLDAPWANESIPSQKTATKTMTISQAEPSRNPSAMTQPGQNRNVLAQNRPIPQDDGRKELTKTAGLHQPGVMASLNVDRDIHQQSAPMGPPSDIQSTKPKRQTVSFNVPPPTPPPLSEWKTAPVARLGVSDFDFQSIDVDKSTAWWEGGSSNNRRRSRALPTTYQKPPAPKSTANKRFQPQIFMKCGPLLRYAGMKRVRIDGPNGPFDKETWRGSVLIVTKDSRSTYEPSPSLRLFSQPMDLLPPPPAELSGEDAQLAPEYVDPTAGLMKLGRDGRPLYVKPVEHTEEELDLSFIENDDGVYEMSPSIMDYSSGGIKQPIPANRVHSVDGEATGVYKEIAGARLYADPGRDVTFWRFNIEVELGPTQQRVAYRINQGPALGFWVPARGQSMNIMFHTCNGFSQGVDTNKFCGPDPLWRDILNEHQTRPFHVMLGGGDQIFNDRVTAESKHFQDWIRIKNLHERYDAPLSAEFKAELETGFLEHYSAWFSQGLFSLANSQIPMVNMWNDHEILEGFGSYPDEFMGTPVISGLGGIAFKYYLLFQHHSVPEETESDEPTWLLGAQPGPYINQRSRNLFMSLGDGVVLLGLDCRTERMSDEVLSEQTCDLIWDRCHREIVRGETKHLIVLLSIPIAYPRVPRQAMVKNILNSRKSLGKAGLFGGLVNKSGGKVEIYDDHWTAKHHKAERTYLIEDLQDLAADKSVRVTILSGDVHLAAIGEFYSNPKLNVPKDKDYRYMPNVISSAIVDMPETEMISDTLNRRNRVHHVDTNTDEDMIPIFTHDVNNKPRNNKRLLPRRNWCSIREYRPGSTPPGTPETESPPAPVDEPRPGKLQRTLSLTRGDRPQTSSGGLLRRFSLRGAPPTKEFNLGGTTAPQRRMSTDGAFPPTESGDSYFPRPSTSAEFRPGPFHRRPTILGQKASKKTRKRGDNGVGDFVDLEGGLAITLNLELNPKDPAGITTPYKLLVPMLRYEGTEYDPPANPVAKGWKKWLGMRRGPKQRSAREEVEDTEVEDEEMSEEEEVSR</sequence>
<proteinExistence type="predicted"/>
<feature type="compositionally biased region" description="Polar residues" evidence="1">
    <location>
        <begin position="107"/>
        <end position="133"/>
    </location>
</feature>
<dbReference type="GO" id="GO:0016020">
    <property type="term" value="C:membrane"/>
    <property type="evidence" value="ECO:0007669"/>
    <property type="project" value="TreeGrafter"/>
</dbReference>
<feature type="domain" description="PhoD-like phosphatase" evidence="2">
    <location>
        <begin position="917"/>
        <end position="1076"/>
    </location>
</feature>
<dbReference type="STRING" id="341663.Q0CT04"/>
<evidence type="ECO:0000313" key="3">
    <source>
        <dbReference type="EMBL" id="EAU36454.1"/>
    </source>
</evidence>
<dbReference type="OrthoDB" id="9999821at2759"/>
<dbReference type="GeneID" id="4317397"/>
<dbReference type="InterPro" id="IPR043904">
    <property type="entry name" value="PhoD_2-like"/>
</dbReference>
<feature type="compositionally biased region" description="Polar residues" evidence="1">
    <location>
        <begin position="279"/>
        <end position="315"/>
    </location>
</feature>
<dbReference type="CDD" id="cd07389">
    <property type="entry name" value="MPP_PhoD"/>
    <property type="match status" value="1"/>
</dbReference>
<gene>
    <name evidence="3" type="ORF">ATEG_03180</name>
</gene>
<feature type="region of interest" description="Disordered" evidence="1">
    <location>
        <begin position="1071"/>
        <end position="1123"/>
    </location>
</feature>
<dbReference type="InterPro" id="IPR038607">
    <property type="entry name" value="PhoD-like_sf"/>
</dbReference>
<feature type="region of interest" description="Disordered" evidence="1">
    <location>
        <begin position="1"/>
        <end position="155"/>
    </location>
</feature>
<feature type="region of interest" description="Disordered" evidence="1">
    <location>
        <begin position="175"/>
        <end position="326"/>
    </location>
</feature>
<feature type="compositionally biased region" description="Polar residues" evidence="1">
    <location>
        <begin position="1"/>
        <end position="15"/>
    </location>
</feature>
<feature type="compositionally biased region" description="Polar residues" evidence="1">
    <location>
        <begin position="219"/>
        <end position="229"/>
    </location>
</feature>
<dbReference type="EMBL" id="CH476597">
    <property type="protein sequence ID" value="EAU36454.1"/>
    <property type="molecule type" value="Genomic_DNA"/>
</dbReference>
<dbReference type="OMA" id="FHRRPTN"/>